<evidence type="ECO:0000256" key="4">
    <source>
        <dbReference type="ARBA" id="ARBA00023186"/>
    </source>
</evidence>
<evidence type="ECO:0000256" key="2">
    <source>
        <dbReference type="ARBA" id="ARBA00022741"/>
    </source>
</evidence>
<comment type="similarity">
    <text evidence="1 5">Belongs to the TCP-1 chaperonin family.</text>
</comment>
<proteinExistence type="inferred from homology"/>
<dbReference type="GO" id="GO:0051082">
    <property type="term" value="F:unfolded protein binding"/>
    <property type="evidence" value="ECO:0007669"/>
    <property type="project" value="InterPro"/>
</dbReference>
<dbReference type="InterPro" id="IPR054827">
    <property type="entry name" value="thermosome_alpha"/>
</dbReference>
<dbReference type="GO" id="GO:0016887">
    <property type="term" value="F:ATP hydrolysis activity"/>
    <property type="evidence" value="ECO:0007669"/>
    <property type="project" value="InterPro"/>
</dbReference>
<name>A0AAV9IQ22_CYACA</name>
<dbReference type="Gene3D" id="1.10.560.10">
    <property type="entry name" value="GroEL-like equatorial domain"/>
    <property type="match status" value="1"/>
</dbReference>
<evidence type="ECO:0000313" key="6">
    <source>
        <dbReference type="EMBL" id="KAK4534339.1"/>
    </source>
</evidence>
<keyword evidence="2 5" id="KW-0547">Nucleotide-binding</keyword>
<comment type="caution">
    <text evidence="6">The sequence shown here is derived from an EMBL/GenBank/DDBJ whole genome shotgun (WGS) entry which is preliminary data.</text>
</comment>
<dbReference type="PANTHER" id="PTHR11353">
    <property type="entry name" value="CHAPERONIN"/>
    <property type="match status" value="1"/>
</dbReference>
<organism evidence="6 7">
    <name type="scientific">Cyanidium caldarium</name>
    <name type="common">Red alga</name>
    <dbReference type="NCBI Taxonomy" id="2771"/>
    <lineage>
        <taxon>Eukaryota</taxon>
        <taxon>Rhodophyta</taxon>
        <taxon>Bangiophyceae</taxon>
        <taxon>Cyanidiales</taxon>
        <taxon>Cyanidiaceae</taxon>
        <taxon>Cyanidium</taxon>
    </lineage>
</organism>
<gene>
    <name evidence="6" type="ORF">CDCA_CDCA01G0364</name>
</gene>
<accession>A0AAV9IQ22</accession>
<keyword evidence="4 5" id="KW-0143">Chaperone</keyword>
<dbReference type="InterPro" id="IPR002194">
    <property type="entry name" value="Chaperonin_TCP-1_CS"/>
</dbReference>
<dbReference type="NCBIfam" id="NF041083">
    <property type="entry name" value="thermosome_beta"/>
    <property type="match status" value="1"/>
</dbReference>
<dbReference type="PRINTS" id="PR00304">
    <property type="entry name" value="TCOMPLEXTCP1"/>
</dbReference>
<dbReference type="GO" id="GO:0140662">
    <property type="term" value="F:ATP-dependent protein folding chaperone"/>
    <property type="evidence" value="ECO:0007669"/>
    <property type="project" value="InterPro"/>
</dbReference>
<reference evidence="6 7" key="1">
    <citation type="submission" date="2022-07" db="EMBL/GenBank/DDBJ databases">
        <title>Genome-wide signatures of adaptation to extreme environments.</title>
        <authorList>
            <person name="Cho C.H."/>
            <person name="Yoon H.S."/>
        </authorList>
    </citation>
    <scope>NUCLEOTIDE SEQUENCE [LARGE SCALE GENOMIC DNA]</scope>
    <source>
        <strain evidence="6 7">DBV 063 E5</strain>
    </source>
</reference>
<dbReference type="Pfam" id="PF00118">
    <property type="entry name" value="Cpn60_TCP1"/>
    <property type="match status" value="1"/>
</dbReference>
<protein>
    <recommendedName>
        <fullName evidence="8">CCT-alpha</fullName>
    </recommendedName>
</protein>
<dbReference type="GO" id="GO:0005524">
    <property type="term" value="F:ATP binding"/>
    <property type="evidence" value="ECO:0007669"/>
    <property type="project" value="UniProtKB-KW"/>
</dbReference>
<dbReference type="NCBIfam" id="NF041082">
    <property type="entry name" value="thermosome_alpha"/>
    <property type="match status" value="1"/>
</dbReference>
<dbReference type="Proteomes" id="UP001301350">
    <property type="component" value="Unassembled WGS sequence"/>
</dbReference>
<dbReference type="InterPro" id="IPR027410">
    <property type="entry name" value="TCP-1-like_intermed_sf"/>
</dbReference>
<keyword evidence="3 5" id="KW-0067">ATP-binding</keyword>
<evidence type="ECO:0000256" key="5">
    <source>
        <dbReference type="RuleBase" id="RU004187"/>
    </source>
</evidence>
<sequence>MTSLSIDGTRTSGSDVRAQNVTACLALANVVRSSLGPVGLDKMLVTEIGDVTVTNDGATILNLLEVTHPAAKVLVDLARQQDEEVGDGTTTVVLLAAELLRRGNDLVKTGVHPTSIIAGYKMAMKEACKYIRDDLSVPVERLGRDCLRNAARTALSSKVLGGEMADAFSNMAVDAVLATKSKRENAFGSGYTYPIKSINVLKCHGKSMRESALLSGYGINATRASRAMPEHVSNAKIACMDVDLRRAKLQMGVQMLVNNPNELNRMQERELDITRDRVQMVLKAGANVILTTKGIDDMALKYISDAGALAIRRVPKADLKRVAKATGATVVVSFADLSGEESFDAGLLGQAAEVTEEHIADTAYTFIRGCKAVKAATVLLRGPSEYMLDEMERSLHDALSIVKRTLESNAVVSGGGAVETGVSVFVENFATALGSREQLAVAEFAEALLVIPKTLAVNAALDATELLASLRTAHYVSQECVDEASALALLERLGGGAAVRREDLRHYGLDLSTVSISGGSRGRLRNNFAAGVLEPAVSKIKSIQLATEAAITILRIDDSIKITEATMPEEPES</sequence>
<keyword evidence="7" id="KW-1185">Reference proteome</keyword>
<dbReference type="PROSITE" id="PS00995">
    <property type="entry name" value="TCP1_3"/>
    <property type="match status" value="1"/>
</dbReference>
<dbReference type="EMBL" id="JANCYW010000001">
    <property type="protein sequence ID" value="KAK4534339.1"/>
    <property type="molecule type" value="Genomic_DNA"/>
</dbReference>
<dbReference type="PROSITE" id="PS00750">
    <property type="entry name" value="TCP1_1"/>
    <property type="match status" value="1"/>
</dbReference>
<dbReference type="InterPro" id="IPR027409">
    <property type="entry name" value="GroEL-like_apical_dom_sf"/>
</dbReference>
<dbReference type="InterPro" id="IPR002423">
    <property type="entry name" value="Cpn60/GroEL/TCP-1"/>
</dbReference>
<dbReference type="InterPro" id="IPR027413">
    <property type="entry name" value="GROEL-like_equatorial_sf"/>
</dbReference>
<dbReference type="AlphaFoldDB" id="A0AAV9IQ22"/>
<dbReference type="Gene3D" id="3.50.7.10">
    <property type="entry name" value="GroEL"/>
    <property type="match status" value="1"/>
</dbReference>
<evidence type="ECO:0000313" key="7">
    <source>
        <dbReference type="Proteomes" id="UP001301350"/>
    </source>
</evidence>
<dbReference type="InterPro" id="IPR017998">
    <property type="entry name" value="Chaperone_TCP-1"/>
</dbReference>
<evidence type="ECO:0000256" key="3">
    <source>
        <dbReference type="ARBA" id="ARBA00022840"/>
    </source>
</evidence>
<evidence type="ECO:0008006" key="8">
    <source>
        <dbReference type="Google" id="ProtNLM"/>
    </source>
</evidence>
<dbReference type="Gene3D" id="3.30.260.10">
    <property type="entry name" value="TCP-1-like chaperonin intermediate domain"/>
    <property type="match status" value="1"/>
</dbReference>
<dbReference type="SUPFAM" id="SSF52029">
    <property type="entry name" value="GroEL apical domain-like"/>
    <property type="match status" value="1"/>
</dbReference>
<evidence type="ECO:0000256" key="1">
    <source>
        <dbReference type="ARBA" id="ARBA00008020"/>
    </source>
</evidence>
<dbReference type="SUPFAM" id="SSF54849">
    <property type="entry name" value="GroEL-intermediate domain like"/>
    <property type="match status" value="1"/>
</dbReference>
<dbReference type="InterPro" id="IPR053374">
    <property type="entry name" value="TCP-1_chaperonin"/>
</dbReference>
<dbReference type="SUPFAM" id="SSF48592">
    <property type="entry name" value="GroEL equatorial domain-like"/>
    <property type="match status" value="1"/>
</dbReference>
<dbReference type="PROSITE" id="PS00751">
    <property type="entry name" value="TCP1_2"/>
    <property type="match status" value="1"/>
</dbReference>